<dbReference type="EMBL" id="BAAAUG010000104">
    <property type="protein sequence ID" value="GAA3125569.1"/>
    <property type="molecule type" value="Genomic_DNA"/>
</dbReference>
<evidence type="ECO:0000313" key="3">
    <source>
        <dbReference type="Proteomes" id="UP001501637"/>
    </source>
</evidence>
<keyword evidence="1" id="KW-0732">Signal</keyword>
<feature type="signal peptide" evidence="1">
    <location>
        <begin position="1"/>
        <end position="19"/>
    </location>
</feature>
<name>A0ABP6MU05_9ACTN</name>
<keyword evidence="3" id="KW-1185">Reference proteome</keyword>
<dbReference type="Proteomes" id="UP001501637">
    <property type="component" value="Unassembled WGS sequence"/>
</dbReference>
<comment type="caution">
    <text evidence="2">The sequence shown here is derived from an EMBL/GenBank/DDBJ whole genome shotgun (WGS) entry which is preliminary data.</text>
</comment>
<gene>
    <name evidence="2" type="ORF">GCM10010449_53800</name>
</gene>
<protein>
    <submittedName>
        <fullName evidence="2">Uncharacterized protein</fullName>
    </submittedName>
</protein>
<evidence type="ECO:0000256" key="1">
    <source>
        <dbReference type="SAM" id="SignalP"/>
    </source>
</evidence>
<organism evidence="2 3">
    <name type="scientific">Streptomyces rectiviolaceus</name>
    <dbReference type="NCBI Taxonomy" id="332591"/>
    <lineage>
        <taxon>Bacteria</taxon>
        <taxon>Bacillati</taxon>
        <taxon>Actinomycetota</taxon>
        <taxon>Actinomycetes</taxon>
        <taxon>Kitasatosporales</taxon>
        <taxon>Streptomycetaceae</taxon>
        <taxon>Streptomyces</taxon>
    </lineage>
</organism>
<evidence type="ECO:0000313" key="2">
    <source>
        <dbReference type="EMBL" id="GAA3125569.1"/>
    </source>
</evidence>
<sequence>MLGAVLSAAVLASGVPAQAAVAETGQSVRAAEVAAEQRPAQPAAERGAQARAARGGQYGYHYEYFVSRRTATAQVSFRKMNRIMNSVFPIPGMPKTVKKGQKICLKGGGRCNPVRVTKVGKTYFRLKSLPGHLEGAGKVITFTLKKKSGGRLYLDVRAKGPKTAWQRHPLGGGANKLFAKGMWGMYATNLSSAAQYNLI</sequence>
<accession>A0ABP6MU05</accession>
<feature type="chain" id="PRO_5047358522" evidence="1">
    <location>
        <begin position="20"/>
        <end position="199"/>
    </location>
</feature>
<reference evidence="3" key="1">
    <citation type="journal article" date="2019" name="Int. J. Syst. Evol. Microbiol.">
        <title>The Global Catalogue of Microorganisms (GCM) 10K type strain sequencing project: providing services to taxonomists for standard genome sequencing and annotation.</title>
        <authorList>
            <consortium name="The Broad Institute Genomics Platform"/>
            <consortium name="The Broad Institute Genome Sequencing Center for Infectious Disease"/>
            <person name="Wu L."/>
            <person name="Ma J."/>
        </authorList>
    </citation>
    <scope>NUCLEOTIDE SEQUENCE [LARGE SCALE GENOMIC DNA]</scope>
    <source>
        <strain evidence="3">JCM 9092</strain>
    </source>
</reference>
<proteinExistence type="predicted"/>